<comment type="caution">
    <text evidence="1">The sequence shown here is derived from an EMBL/GenBank/DDBJ whole genome shotgun (WGS) entry which is preliminary data.</text>
</comment>
<dbReference type="HOGENOM" id="CLU_3431977_0_0_1"/>
<gene>
    <name evidence="1" type="ORF">CGLO_12109</name>
</gene>
<dbReference type="EMBL" id="AMYD01002563">
    <property type="protein sequence ID" value="EQB48643.1"/>
    <property type="molecule type" value="Genomic_DNA"/>
</dbReference>
<dbReference type="AlphaFoldDB" id="T0K6Q3"/>
<proteinExistence type="predicted"/>
<sequence>MLGGLILYGALFLIPLQ</sequence>
<dbReference type="Proteomes" id="UP000015530">
    <property type="component" value="Unassembled WGS sequence"/>
</dbReference>
<evidence type="ECO:0000313" key="2">
    <source>
        <dbReference type="Proteomes" id="UP000015530"/>
    </source>
</evidence>
<evidence type="ECO:0000313" key="1">
    <source>
        <dbReference type="EMBL" id="EQB48643.1"/>
    </source>
</evidence>
<accession>T0K6Q3</accession>
<reference evidence="2" key="1">
    <citation type="journal article" date="2013" name="Mol. Plant Microbe Interact.">
        <title>Global aspects of pacC regulation of pathogenicity genes in Colletotrichum gloeosporioides as revealed by transcriptome analysis.</title>
        <authorList>
            <person name="Alkan N."/>
            <person name="Meng X."/>
            <person name="Friedlander G."/>
            <person name="Reuveni E."/>
            <person name="Sukno S."/>
            <person name="Sherman A."/>
            <person name="Thon M."/>
            <person name="Fluhr R."/>
            <person name="Prusky D."/>
        </authorList>
    </citation>
    <scope>NUCLEOTIDE SEQUENCE [LARGE SCALE GENOMIC DNA]</scope>
    <source>
        <strain evidence="2">Cg-14</strain>
    </source>
</reference>
<name>T0K6Q3_COLGC</name>
<organism evidence="1 2">
    <name type="scientific">Colletotrichum gloeosporioides (strain Cg-14)</name>
    <name type="common">Anthracnose fungus</name>
    <name type="synonym">Glomerella cingulata</name>
    <dbReference type="NCBI Taxonomy" id="1237896"/>
    <lineage>
        <taxon>Eukaryota</taxon>
        <taxon>Fungi</taxon>
        <taxon>Dikarya</taxon>
        <taxon>Ascomycota</taxon>
        <taxon>Pezizomycotina</taxon>
        <taxon>Sordariomycetes</taxon>
        <taxon>Hypocreomycetidae</taxon>
        <taxon>Glomerellales</taxon>
        <taxon>Glomerellaceae</taxon>
        <taxon>Colletotrichum</taxon>
        <taxon>Colletotrichum gloeosporioides species complex</taxon>
    </lineage>
</organism>
<protein>
    <submittedName>
        <fullName evidence="1">Uncharacterized protein</fullName>
    </submittedName>
</protein>